<protein>
    <submittedName>
        <fullName evidence="2">Uncharacterized protein</fullName>
    </submittedName>
</protein>
<dbReference type="EMBL" id="VSRR010006540">
    <property type="protein sequence ID" value="MPC45031.1"/>
    <property type="molecule type" value="Genomic_DNA"/>
</dbReference>
<keyword evidence="3" id="KW-1185">Reference proteome</keyword>
<dbReference type="AlphaFoldDB" id="A0A5B7FCX7"/>
<gene>
    <name evidence="2" type="ORF">E2C01_038714</name>
</gene>
<name>A0A5B7FCX7_PORTR</name>
<feature type="region of interest" description="Disordered" evidence="1">
    <location>
        <begin position="1"/>
        <end position="40"/>
    </location>
</feature>
<organism evidence="2 3">
    <name type="scientific">Portunus trituberculatus</name>
    <name type="common">Swimming crab</name>
    <name type="synonym">Neptunus trituberculatus</name>
    <dbReference type="NCBI Taxonomy" id="210409"/>
    <lineage>
        <taxon>Eukaryota</taxon>
        <taxon>Metazoa</taxon>
        <taxon>Ecdysozoa</taxon>
        <taxon>Arthropoda</taxon>
        <taxon>Crustacea</taxon>
        <taxon>Multicrustacea</taxon>
        <taxon>Malacostraca</taxon>
        <taxon>Eumalacostraca</taxon>
        <taxon>Eucarida</taxon>
        <taxon>Decapoda</taxon>
        <taxon>Pleocyemata</taxon>
        <taxon>Brachyura</taxon>
        <taxon>Eubrachyura</taxon>
        <taxon>Portunoidea</taxon>
        <taxon>Portunidae</taxon>
        <taxon>Portuninae</taxon>
        <taxon>Portunus</taxon>
    </lineage>
</organism>
<evidence type="ECO:0000313" key="2">
    <source>
        <dbReference type="EMBL" id="MPC45031.1"/>
    </source>
</evidence>
<accession>A0A5B7FCX7</accession>
<dbReference type="Proteomes" id="UP000324222">
    <property type="component" value="Unassembled WGS sequence"/>
</dbReference>
<sequence>MGPVSAHQPQSASRTNQIRVRSASQPRPPRASHQPNLQHRLPHRVNWRVLSSHLIQFPSLN</sequence>
<proteinExistence type="predicted"/>
<comment type="caution">
    <text evidence="2">The sequence shown here is derived from an EMBL/GenBank/DDBJ whole genome shotgun (WGS) entry which is preliminary data.</text>
</comment>
<evidence type="ECO:0000313" key="3">
    <source>
        <dbReference type="Proteomes" id="UP000324222"/>
    </source>
</evidence>
<evidence type="ECO:0000256" key="1">
    <source>
        <dbReference type="SAM" id="MobiDB-lite"/>
    </source>
</evidence>
<feature type="compositionally biased region" description="Polar residues" evidence="1">
    <location>
        <begin position="7"/>
        <end position="25"/>
    </location>
</feature>
<reference evidence="2 3" key="1">
    <citation type="submission" date="2019-05" db="EMBL/GenBank/DDBJ databases">
        <title>Another draft genome of Portunus trituberculatus and its Hox gene families provides insights of decapod evolution.</title>
        <authorList>
            <person name="Jeong J.-H."/>
            <person name="Song I."/>
            <person name="Kim S."/>
            <person name="Choi T."/>
            <person name="Kim D."/>
            <person name="Ryu S."/>
            <person name="Kim W."/>
        </authorList>
    </citation>
    <scope>NUCLEOTIDE SEQUENCE [LARGE SCALE GENOMIC DNA]</scope>
    <source>
        <tissue evidence="2">Muscle</tissue>
    </source>
</reference>